<evidence type="ECO:0000313" key="3">
    <source>
        <dbReference type="Proteomes" id="UP000204171"/>
    </source>
</evidence>
<keyword evidence="1" id="KW-0812">Transmembrane</keyword>
<gene>
    <name evidence="2" type="ORF">PM85_0016</name>
</gene>
<evidence type="ECO:0000313" key="2">
    <source>
        <dbReference type="EMBL" id="AIW03124.1"/>
    </source>
</evidence>
<organism evidence="2 3">
    <name type="scientific">Proteus phage PM 85</name>
    <dbReference type="NCBI Taxonomy" id="1560283"/>
    <lineage>
        <taxon>Viruses</taxon>
        <taxon>Duplodnaviria</taxon>
        <taxon>Heunggongvirae</taxon>
        <taxon>Uroviricota</taxon>
        <taxon>Caudoviricetes</taxon>
        <taxon>Autographivirales</taxon>
        <taxon>Autosignataviridae</taxon>
        <taxon>Molineuxvirinae</taxon>
        <taxon>Acadevirus</taxon>
        <taxon>Acadevirus PM85</taxon>
    </lineage>
</organism>
<reference evidence="2 3" key="1">
    <citation type="submission" date="2014-10" db="EMBL/GenBank/DDBJ databases">
        <title>Prtoeus mirabilis bacteriophage PM 85.</title>
        <authorList>
            <person name="Shedko E.D."/>
            <person name="Morozova V.V."/>
            <person name="Tupikin A.E."/>
            <person name="Kabilov M.R."/>
            <person name="Kurilshikov A.M."/>
            <person name="Babkin I.V."/>
            <person name="Tikunova N.V."/>
        </authorList>
    </citation>
    <scope>NUCLEOTIDE SEQUENCE [LARGE SCALE GENOMIC DNA]</scope>
</reference>
<proteinExistence type="predicted"/>
<sequence>MYKVSNQHNADITCWYTIQHSVCLVLWLAVLIMSLLSLIILTTIIHLDLGGNMEVQGSLGRQIQGITQQPPAVRLEGQCTDMVNMVPDVVDGTKTRMGSKHIAKLMESGTDDMATHHYRRGDGDEEYFFIMKKGAIPRIFDKKGRECMVQSQDAPMTYFAEVVNPREDVQFMTIADVTFVLNRRKVVKARDEKSPKVGATSLVYCAFGQYGTKYEIIINGEVAASYTTQDGAEAWHVSTIRTENIAEQLFESLQQWDKVSQYVVSRDGTVIIITRRDGDTSYTITTSDGAKGKDLVAIKYKVASTDLLPSRAPEGYKVQVWPTGSKPESRYWLEAEKQEGNLVSWKETIGADVTLGFDKGTMPYIIERIGFNEGIAQFKIRQGDWEDRSVGDDLTNPMPSFIDEEVPQTLGGMFMVQNRFCVTAGEAVISTRTSRFFDFFRFTVVSSIDTDPFDVFSDASEVYQLKHAVTLDGDTVLFSDKSQFTMAGDKPLTKSNVMLRPVTTFEVDNRVKPVVTGDSVMFATSEGAYSGIREFYTDSYSDTKKAQPITSHVNKLLQGNITHMIASTNINRVFVITDKDKNVVYAYDWLWQGTEKVQSAWHRWVFPDNTKVRALFYSSEILYALMERGDTGLFLEAFDLGDALPEGLQDRVRLDRQVKVDFKYDHANDVWKSSPLPYEVDNATMLECVLLQGHEGYVGGSFLFTYEPETRRLYTQFDMNDENAVSVAYVGYVYSAEIEPTPVVIKDNQERVSYIDVPTVGLVHLNLDLYPDFKVSIKNIRSGKVRYALASNRRGGARNNVVGYVKPSDGVFKFPVRAKSTDVVYRIIAKAPHTLQLRDIEWEGTYNPSKRRV</sequence>
<keyword evidence="3" id="KW-1185">Reference proteome</keyword>
<dbReference type="EMBL" id="KM819695">
    <property type="protein sequence ID" value="AIW03124.1"/>
    <property type="molecule type" value="Genomic_DNA"/>
</dbReference>
<name>A0A0F6NYF1_9CAUD</name>
<dbReference type="InterPro" id="IPR058003">
    <property type="entry name" value="Phage_gp12"/>
</dbReference>
<keyword evidence="1" id="KW-1133">Transmembrane helix</keyword>
<dbReference type="KEGG" id="vg:24724482"/>
<dbReference type="RefSeq" id="YP_009152048.1">
    <property type="nucleotide sequence ID" value="NC_027379.1"/>
</dbReference>
<dbReference type="GeneID" id="24724482"/>
<evidence type="ECO:0000256" key="1">
    <source>
        <dbReference type="SAM" id="Phobius"/>
    </source>
</evidence>
<keyword evidence="1" id="KW-0472">Membrane</keyword>
<dbReference type="Pfam" id="PF25675">
    <property type="entry name" value="Phage_nozzle"/>
    <property type="match status" value="1"/>
</dbReference>
<accession>A0A0F6NYF1</accession>
<protein>
    <submittedName>
        <fullName evidence="2">Tail protein</fullName>
    </submittedName>
</protein>
<feature type="transmembrane region" description="Helical" evidence="1">
    <location>
        <begin position="21"/>
        <end position="47"/>
    </location>
</feature>
<dbReference type="Proteomes" id="UP000204171">
    <property type="component" value="Segment"/>
</dbReference>
<dbReference type="OrthoDB" id="780at10239"/>